<dbReference type="Proteomes" id="UP000199437">
    <property type="component" value="Unassembled WGS sequence"/>
</dbReference>
<gene>
    <name evidence="1" type="ORF">SAMN05216290_2807</name>
</gene>
<accession>A0A1I0QWW8</accession>
<reference evidence="2" key="1">
    <citation type="submission" date="2016-10" db="EMBL/GenBank/DDBJ databases">
        <authorList>
            <person name="Varghese N."/>
            <person name="Submissions S."/>
        </authorList>
    </citation>
    <scope>NUCLEOTIDE SEQUENCE [LARGE SCALE GENOMIC DNA]</scope>
    <source>
        <strain evidence="2">CGMCC 1.12402</strain>
    </source>
</reference>
<keyword evidence="2" id="KW-1185">Reference proteome</keyword>
<organism evidence="1 2">
    <name type="scientific">Roseivirga pacifica</name>
    <dbReference type="NCBI Taxonomy" id="1267423"/>
    <lineage>
        <taxon>Bacteria</taxon>
        <taxon>Pseudomonadati</taxon>
        <taxon>Bacteroidota</taxon>
        <taxon>Cytophagia</taxon>
        <taxon>Cytophagales</taxon>
        <taxon>Roseivirgaceae</taxon>
        <taxon>Roseivirga</taxon>
    </lineage>
</organism>
<dbReference type="SUPFAM" id="SSF53795">
    <property type="entry name" value="PEP carboxykinase-like"/>
    <property type="match status" value="1"/>
</dbReference>
<dbReference type="STRING" id="1267423.SAMN05216290_2807"/>
<dbReference type="AlphaFoldDB" id="A0A1I0QWW8"/>
<evidence type="ECO:0000313" key="2">
    <source>
        <dbReference type="Proteomes" id="UP000199437"/>
    </source>
</evidence>
<dbReference type="Gene3D" id="3.40.50.300">
    <property type="entry name" value="P-loop containing nucleotide triphosphate hydrolases"/>
    <property type="match status" value="1"/>
</dbReference>
<proteinExistence type="predicted"/>
<name>A0A1I0QWW8_9BACT</name>
<dbReference type="OrthoDB" id="384098at2"/>
<dbReference type="EMBL" id="FOIR01000002">
    <property type="protein sequence ID" value="SEW31972.1"/>
    <property type="molecule type" value="Genomic_DNA"/>
</dbReference>
<dbReference type="InterPro" id="IPR027417">
    <property type="entry name" value="P-loop_NTPase"/>
</dbReference>
<dbReference type="GeneID" id="99987493"/>
<sequence length="313" mass="35144">MHNYTYCIYGYTISTNFKLPSLTQYRKTDNIDLNIVFNQQRLQECLDDENSRHFTFHNNTLDLWTNNDSLLMSYSIGIKALINSDNEIFVDTKNNLPPKVTQHVLLQGILGLWLLRRGEFAIHGCTIKKGDSAVIFAGVSGVGKSTIAAACYDLGYQILSDDVSLIELTPNSIPSVIPSFPIIKVTPETLNKVIKNKTSNLSPIPVIDKYEAQLGDQFHPNKLKLEAVYCLSISDEVNKLHTEALSGGEKIFSLLSNTYRNFMIDATNTGAKHFDFCAKLASITNIYSITRPTKGFYYREVIEHTLGSFIPLD</sequence>
<evidence type="ECO:0008006" key="3">
    <source>
        <dbReference type="Google" id="ProtNLM"/>
    </source>
</evidence>
<evidence type="ECO:0000313" key="1">
    <source>
        <dbReference type="EMBL" id="SEW31972.1"/>
    </source>
</evidence>
<dbReference type="RefSeq" id="WP_090259191.1">
    <property type="nucleotide sequence ID" value="NZ_FOIR01000002.1"/>
</dbReference>
<protein>
    <recommendedName>
        <fullName evidence="3">Serine kinase</fullName>
    </recommendedName>
</protein>